<dbReference type="SUPFAM" id="SSF53756">
    <property type="entry name" value="UDP-Glycosyltransferase/glycogen phosphorylase"/>
    <property type="match status" value="1"/>
</dbReference>
<sequence length="520" mass="60814">MGRIRREDITKHIEKYERTHNVTSYTVSGKAIWPIIRITLSLTLHAGTLQPVQKKIEKAHQVEMKRVFWENLFAHAWHIYASVRKKIKRLWNRFKNYLSHLVIPLLFQVPRCDVLIITNKNRQITWGDEQYNIIAGPLREVLEARNVTSFICERDEKTPWRYYIPIWQAEMNRLRSGGVSQNFVDTIQCPVWFDEVYKWVIGNFDVELTWSFVEQQIRSILYFKHIIKPWIRKTKCKLVVTDCWYNVDCLSFVLAASELGLDVLDFQHGLQGEGHFAYQAWIKAPDGGYDLIPNKFWVWGDDDAKKMLRGGGQHLTRSDIFVGGNLWLNKWKEKNDTVIQEYYRKAVAISAQSNKVLLVTLQKGVDNLRLIKDTLKESPKDWLWMIRVHRNDHEKLCEFERYFAETKHPGINLRDAIELPLYTLFQISDVHITGFSTCALEALAFHVPSIIIHESGKRAFRKYLERGVMQFARNKDELVNLATSSFSEEIFEDSQQNESGAFAHPGKAEEAIGDLIRMLI</sequence>
<dbReference type="EMBL" id="CP159373">
    <property type="protein sequence ID" value="XCN73775.1"/>
    <property type="molecule type" value="Genomic_DNA"/>
</dbReference>
<protein>
    <recommendedName>
        <fullName evidence="2">CDP-Glycerol:Poly(Glycerophosphate) glycerophosphotransferase</fullName>
    </recommendedName>
</protein>
<accession>A0AAU8LW55</accession>
<gene>
    <name evidence="1" type="ORF">Q3M24_03185</name>
</gene>
<reference evidence="1" key="1">
    <citation type="journal article" date="2024" name="Syst. Appl. Microbiol.">
        <title>First single-strain enrichments of Electrothrix cable bacteria, description of E. aestuarii sp. nov. and E. rattekaaiensis sp. nov., and proposal of a cable bacteria taxonomy following the rules of the SeqCode.</title>
        <authorList>
            <person name="Plum-Jensen L.E."/>
            <person name="Schramm A."/>
            <person name="Marshall I.P.G."/>
        </authorList>
    </citation>
    <scope>NUCLEOTIDE SEQUENCE</scope>
    <source>
        <strain evidence="1">Rat1</strain>
    </source>
</reference>
<proteinExistence type="predicted"/>
<evidence type="ECO:0008006" key="2">
    <source>
        <dbReference type="Google" id="ProtNLM"/>
    </source>
</evidence>
<dbReference type="InterPro" id="IPR043148">
    <property type="entry name" value="TagF_C"/>
</dbReference>
<reference evidence="1" key="2">
    <citation type="submission" date="2024-06" db="EMBL/GenBank/DDBJ databases">
        <authorList>
            <person name="Plum-Jensen L.E."/>
            <person name="Schramm A."/>
            <person name="Marshall I.P.G."/>
        </authorList>
    </citation>
    <scope>NUCLEOTIDE SEQUENCE</scope>
    <source>
        <strain evidence="1">Rat1</strain>
    </source>
</reference>
<evidence type="ECO:0000313" key="1">
    <source>
        <dbReference type="EMBL" id="XCN73775.1"/>
    </source>
</evidence>
<organism evidence="1">
    <name type="scientific">Candidatus Electrothrix aestuarii</name>
    <dbReference type="NCBI Taxonomy" id="3062594"/>
    <lineage>
        <taxon>Bacteria</taxon>
        <taxon>Pseudomonadati</taxon>
        <taxon>Thermodesulfobacteriota</taxon>
        <taxon>Desulfobulbia</taxon>
        <taxon>Desulfobulbales</taxon>
        <taxon>Desulfobulbaceae</taxon>
        <taxon>Candidatus Electrothrix</taxon>
    </lineage>
</organism>
<name>A0AAU8LW55_9BACT</name>
<dbReference type="Gene3D" id="3.40.50.12580">
    <property type="match status" value="1"/>
</dbReference>
<dbReference type="KEGG" id="eaj:Q3M24_03185"/>
<dbReference type="AlphaFoldDB" id="A0AAU8LW55"/>